<evidence type="ECO:0000259" key="2">
    <source>
        <dbReference type="PROSITE" id="PS51740"/>
    </source>
</evidence>
<name>A0ABM8AK39_9DEIO</name>
<organism evidence="3 4">
    <name type="scientific">Deinococcus aetherius</name>
    <dbReference type="NCBI Taxonomy" id="200252"/>
    <lineage>
        <taxon>Bacteria</taxon>
        <taxon>Thermotogati</taxon>
        <taxon>Deinococcota</taxon>
        <taxon>Deinococci</taxon>
        <taxon>Deinococcales</taxon>
        <taxon>Deinococcaceae</taxon>
        <taxon>Deinococcus</taxon>
    </lineage>
</organism>
<dbReference type="Gene3D" id="2.10.260.10">
    <property type="match status" value="1"/>
</dbReference>
<keyword evidence="4" id="KW-1185">Reference proteome</keyword>
<proteinExistence type="predicted"/>
<gene>
    <name evidence="3" type="ORF">DAETH_40460</name>
</gene>
<accession>A0ABM8AK39</accession>
<dbReference type="RefSeq" id="WP_264778435.1">
    <property type="nucleotide sequence ID" value="NZ_AP026562.1"/>
</dbReference>
<sequence length="88" mass="9840">MSATRAYTIRMNAQGRVVVPAPIRERLNSAEGGEFIVYLDGERIVMERKGEARSRLLALGARLAPGDVSLTDELLQERREAARREAEE</sequence>
<dbReference type="InterPro" id="IPR037914">
    <property type="entry name" value="SpoVT-AbrB_sf"/>
</dbReference>
<evidence type="ECO:0000256" key="1">
    <source>
        <dbReference type="PROSITE-ProRule" id="PRU01076"/>
    </source>
</evidence>
<geneLocation type="plasmid" evidence="3 4">
    <name>pDAETH-2</name>
</geneLocation>
<feature type="domain" description="SpoVT-AbrB" evidence="2">
    <location>
        <begin position="6"/>
        <end position="51"/>
    </location>
</feature>
<dbReference type="SMART" id="SM00966">
    <property type="entry name" value="SpoVT_AbrB"/>
    <property type="match status" value="1"/>
</dbReference>
<evidence type="ECO:0000313" key="3">
    <source>
        <dbReference type="EMBL" id="BDP44077.1"/>
    </source>
</evidence>
<dbReference type="PROSITE" id="PS51740">
    <property type="entry name" value="SPOVT_ABRB"/>
    <property type="match status" value="1"/>
</dbReference>
<keyword evidence="1" id="KW-0238">DNA-binding</keyword>
<reference evidence="3" key="1">
    <citation type="submission" date="2022-07" db="EMBL/GenBank/DDBJ databases">
        <title>Complete Genome Sequence of the Radioresistant Bacterium Deinococcus aetherius ST0316, Isolated from the Air Dust collected in Lower Stratosphere above Japan.</title>
        <authorList>
            <person name="Satoh K."/>
            <person name="Hagiwara K."/>
            <person name="Katsumata K."/>
            <person name="Kubo A."/>
            <person name="Yokobori S."/>
            <person name="Yamagishi A."/>
            <person name="Oono Y."/>
            <person name="Narumi I."/>
        </authorList>
    </citation>
    <scope>NUCLEOTIDE SEQUENCE</scope>
    <source>
        <strain evidence="3">ST0316</strain>
        <plasmid evidence="3">pDAETH-2</plasmid>
    </source>
</reference>
<evidence type="ECO:0000313" key="4">
    <source>
        <dbReference type="Proteomes" id="UP001064971"/>
    </source>
</evidence>
<protein>
    <recommendedName>
        <fullName evidence="2">SpoVT-AbrB domain-containing protein</fullName>
    </recommendedName>
</protein>
<dbReference type="InterPro" id="IPR007159">
    <property type="entry name" value="SpoVT-AbrB_dom"/>
</dbReference>
<dbReference type="SUPFAM" id="SSF89447">
    <property type="entry name" value="AbrB/MazE/MraZ-like"/>
    <property type="match status" value="1"/>
</dbReference>
<dbReference type="Proteomes" id="UP001064971">
    <property type="component" value="Plasmid pDAETH-2"/>
</dbReference>
<dbReference type="NCBIfam" id="TIGR01439">
    <property type="entry name" value="lp_hng_hel_AbrB"/>
    <property type="match status" value="1"/>
</dbReference>
<keyword evidence="3" id="KW-0614">Plasmid</keyword>
<dbReference type="EMBL" id="AP026562">
    <property type="protein sequence ID" value="BDP44077.1"/>
    <property type="molecule type" value="Genomic_DNA"/>
</dbReference>